<evidence type="ECO:0000313" key="3">
    <source>
        <dbReference type="EMBL" id="MDP5136760.1"/>
    </source>
</evidence>
<keyword evidence="1" id="KW-0812">Transmembrane</keyword>
<gene>
    <name evidence="3" type="ORF">ORJ04_12455</name>
</gene>
<dbReference type="Pfam" id="PF07728">
    <property type="entry name" value="AAA_5"/>
    <property type="match status" value="1"/>
</dbReference>
<dbReference type="RefSeq" id="WP_305976228.1">
    <property type="nucleotide sequence ID" value="NZ_JAPJDZ010000030.1"/>
</dbReference>
<dbReference type="InterPro" id="IPR036680">
    <property type="entry name" value="SPOR-like_sf"/>
</dbReference>
<keyword evidence="1" id="KW-0472">Membrane</keyword>
<keyword evidence="4" id="KW-1185">Reference proteome</keyword>
<dbReference type="Proteomes" id="UP001231109">
    <property type="component" value="Unassembled WGS sequence"/>
</dbReference>
<accession>A0ABT9I045</accession>
<name>A0ABT9I045_9GAMM</name>
<feature type="domain" description="ATPase dynein-related AAA" evidence="2">
    <location>
        <begin position="39"/>
        <end position="130"/>
    </location>
</feature>
<proteinExistence type="predicted"/>
<dbReference type="SUPFAM" id="SSF52540">
    <property type="entry name" value="P-loop containing nucleoside triphosphate hydrolases"/>
    <property type="match status" value="1"/>
</dbReference>
<keyword evidence="1" id="KW-1133">Transmembrane helix</keyword>
<feature type="transmembrane region" description="Helical" evidence="1">
    <location>
        <begin position="211"/>
        <end position="230"/>
    </location>
</feature>
<organism evidence="3 4">
    <name type="scientific">Rheinheimera baltica</name>
    <dbReference type="NCBI Taxonomy" id="67576"/>
    <lineage>
        <taxon>Bacteria</taxon>
        <taxon>Pseudomonadati</taxon>
        <taxon>Pseudomonadota</taxon>
        <taxon>Gammaproteobacteria</taxon>
        <taxon>Chromatiales</taxon>
        <taxon>Chromatiaceae</taxon>
        <taxon>Rheinheimera</taxon>
    </lineage>
</organism>
<dbReference type="InterPro" id="IPR011704">
    <property type="entry name" value="ATPase_dyneun-rel_AAA"/>
</dbReference>
<evidence type="ECO:0000313" key="4">
    <source>
        <dbReference type="Proteomes" id="UP001231109"/>
    </source>
</evidence>
<comment type="caution">
    <text evidence="3">The sequence shown here is derived from an EMBL/GenBank/DDBJ whole genome shotgun (WGS) entry which is preliminary data.</text>
</comment>
<evidence type="ECO:0000256" key="1">
    <source>
        <dbReference type="SAM" id="Phobius"/>
    </source>
</evidence>
<reference evidence="3 4" key="1">
    <citation type="submission" date="2022-11" db="EMBL/GenBank/DDBJ databases">
        <title>Viruses from the air-sea interface of a natural surface slick.</title>
        <authorList>
            <person name="Rahlff J."/>
            <person name="Holmfeldt K."/>
        </authorList>
    </citation>
    <scope>NUCLEOTIDE SEQUENCE [LARGE SCALE GENOMIC DNA]</scope>
    <source>
        <strain evidence="3 4">SMS4</strain>
    </source>
</reference>
<dbReference type="EMBL" id="JAPJDZ010000030">
    <property type="protein sequence ID" value="MDP5136760.1"/>
    <property type="molecule type" value="Genomic_DNA"/>
</dbReference>
<evidence type="ECO:0000259" key="2">
    <source>
        <dbReference type="Pfam" id="PF07728"/>
    </source>
</evidence>
<dbReference type="Gene3D" id="3.40.50.300">
    <property type="entry name" value="P-loop containing nucleotide triphosphate hydrolases"/>
    <property type="match status" value="1"/>
</dbReference>
<sequence length="456" mass="50014">MDTNALQRRVPELTHLLSSQREWLERLLFQLAFNQNSQIFVVGSQGSGKSTTVMAIAELFSEQFNIALLNRETSEKDVPARLMQQWFAAAAIPDVSLTEQVMAADSQLPLLLVVDDAEYLSIDVQQQLKSIPCIAFFFTTPNHANTGFSLTLNRITSSDAAQLLQHESLNSIELAQRVAIANGNMHFLLLPPPQSELLRGSVGNTFLTKSVMLYFIAALILFSTLVVYFWPEPEISPPVNKTKVVIPPAPVQIDDKLIDDKEAFADVETDMPATIVEQEGTATIENAEVEADAAEVSALNQGMTVQELVKPEPAEQSGASLDISSESDVTSGLVVVPEADDASAANVSYVYDEVDLLGFNKQHISIQLAVLSSDNALQLFKRSYPELTTLAYQRNWQGVMQIIVLVAPFDNAHDAKMAMTKLPAALQASGPFVKALQAVQAEIRARQFSQQNSELH</sequence>
<dbReference type="Gene3D" id="3.30.70.1070">
    <property type="entry name" value="Sporulation related repeat"/>
    <property type="match status" value="1"/>
</dbReference>
<dbReference type="InterPro" id="IPR027417">
    <property type="entry name" value="P-loop_NTPase"/>
</dbReference>
<protein>
    <submittedName>
        <fullName evidence="3">AAA family ATPase</fullName>
    </submittedName>
</protein>